<sequence length="461" mass="52409">MRTYKRKTERGKTPSNRMETASKLVMENPDSHWLTAFMKRNPELSVRQAEPTSLARCTSFNKTNVSQFCEKLSDLFSSDKIPHSRIFRGDDIRGEKLPSSLTLRKRPLKKKSIPQMKRREKKLKQGKRDAKKRSKKNVSKEKGKFKGRVIKKKNVHRKIEFHESSSGEEEDTIFLILFSRRVGLVHTPCPNLGGKGDLLPFLAHTSDAPDTDTSSPNLTYTRQGHMKSCFSGFEPMTSEERRSINLDVENYLTDLTTEVSSLLNNNPVFDTEQFKSLSANIQGAPFHLALSKATVVEIKNVTRDPGDYAQFSNASVKLGIHFSLGESTCCEYMHECSMHVFSVIRSSSTVYGKQKVAERKPNLNSEPSDYEEKLASVKELQQLCRRKATLCRYEVCWHCPHRPPKSHYDRVIDPLKFLISHDYAFRIASLTSSSFRSGMRAVLGVVASEGAFTPAQNCWQL</sequence>
<dbReference type="EMBL" id="JARBHB010000014">
    <property type="protein sequence ID" value="KAJ8868733.1"/>
    <property type="molecule type" value="Genomic_DNA"/>
</dbReference>
<evidence type="ECO:0000256" key="1">
    <source>
        <dbReference type="SAM" id="MobiDB-lite"/>
    </source>
</evidence>
<evidence type="ECO:0000313" key="3">
    <source>
        <dbReference type="Proteomes" id="UP001159363"/>
    </source>
</evidence>
<dbReference type="Proteomes" id="UP001159363">
    <property type="component" value="Chromosome 13"/>
</dbReference>
<feature type="compositionally biased region" description="Basic residues" evidence="1">
    <location>
        <begin position="103"/>
        <end position="137"/>
    </location>
</feature>
<proteinExistence type="predicted"/>
<evidence type="ECO:0000313" key="2">
    <source>
        <dbReference type="EMBL" id="KAJ8868733.1"/>
    </source>
</evidence>
<keyword evidence="3" id="KW-1185">Reference proteome</keyword>
<reference evidence="2 3" key="1">
    <citation type="submission" date="2023-02" db="EMBL/GenBank/DDBJ databases">
        <title>LHISI_Scaffold_Assembly.</title>
        <authorList>
            <person name="Stuart O.P."/>
            <person name="Cleave R."/>
            <person name="Magrath M.J.L."/>
            <person name="Mikheyev A.S."/>
        </authorList>
    </citation>
    <scope>NUCLEOTIDE SEQUENCE [LARGE SCALE GENOMIC DNA]</scope>
    <source>
        <strain evidence="2">Daus_M_001</strain>
        <tissue evidence="2">Leg muscle</tissue>
    </source>
</reference>
<comment type="caution">
    <text evidence="2">The sequence shown here is derived from an EMBL/GenBank/DDBJ whole genome shotgun (WGS) entry which is preliminary data.</text>
</comment>
<accession>A0ABQ9G8I3</accession>
<feature type="region of interest" description="Disordered" evidence="1">
    <location>
        <begin position="98"/>
        <end position="147"/>
    </location>
</feature>
<gene>
    <name evidence="2" type="ORF">PR048_030273</name>
</gene>
<name>A0ABQ9G8I3_9NEOP</name>
<protein>
    <submittedName>
        <fullName evidence="2">Uncharacterized protein</fullName>
    </submittedName>
</protein>
<organism evidence="2 3">
    <name type="scientific">Dryococelus australis</name>
    <dbReference type="NCBI Taxonomy" id="614101"/>
    <lineage>
        <taxon>Eukaryota</taxon>
        <taxon>Metazoa</taxon>
        <taxon>Ecdysozoa</taxon>
        <taxon>Arthropoda</taxon>
        <taxon>Hexapoda</taxon>
        <taxon>Insecta</taxon>
        <taxon>Pterygota</taxon>
        <taxon>Neoptera</taxon>
        <taxon>Polyneoptera</taxon>
        <taxon>Phasmatodea</taxon>
        <taxon>Verophasmatodea</taxon>
        <taxon>Anareolatae</taxon>
        <taxon>Phasmatidae</taxon>
        <taxon>Eurycanthinae</taxon>
        <taxon>Dryococelus</taxon>
    </lineage>
</organism>
<feature type="region of interest" description="Disordered" evidence="1">
    <location>
        <begin position="1"/>
        <end position="20"/>
    </location>
</feature>